<proteinExistence type="predicted"/>
<sequence length="248" mass="27091">MSGRGAERILELVEWLARQERARSLVDVVDALSLPKSSALMLLRTLVEKGYVSRGSSGLYQLQRLPGEAGADKYAWGTIVRKITPLIQQGVDLTGESGFIGVFDSEMRVKYLNKILPAREIRYDRDITVSRDAFQVTSGQVLLAQLSGADLNKYFSDTGLCGLSKRQEVENKLKEVKECGYAVNLKGTVEGAAGVAAPIFDKHGNCLAAVNIAGPHDRIKEKKELIIKVVTDLAQKASSSLVLKRSDV</sequence>
<dbReference type="PANTHER" id="PTHR30136:SF35">
    <property type="entry name" value="HTH-TYPE TRANSCRIPTIONAL REGULATOR RV1719"/>
    <property type="match status" value="1"/>
</dbReference>
<dbReference type="Gene3D" id="3.30.450.40">
    <property type="match status" value="1"/>
</dbReference>
<dbReference type="Pfam" id="PF09339">
    <property type="entry name" value="HTH_IclR"/>
    <property type="match status" value="1"/>
</dbReference>
<dbReference type="InterPro" id="IPR036390">
    <property type="entry name" value="WH_DNA-bd_sf"/>
</dbReference>
<reference evidence="6" key="1">
    <citation type="submission" date="2023-04" db="EMBL/GenBank/DDBJ databases">
        <title>Complete genome sequence of Halomonas alkaliantarctica MSP3 isolated from marine sediment, Jeju Island.</title>
        <authorList>
            <person name="Park S.-J."/>
        </authorList>
    </citation>
    <scope>NUCLEOTIDE SEQUENCE</scope>
    <source>
        <strain evidence="6">MSP3</strain>
    </source>
</reference>
<keyword evidence="3" id="KW-0804">Transcription</keyword>
<keyword evidence="7" id="KW-1185">Reference proteome</keyword>
<dbReference type="InterPro" id="IPR014757">
    <property type="entry name" value="Tscrpt_reg_IclR_C"/>
</dbReference>
<evidence type="ECO:0000256" key="2">
    <source>
        <dbReference type="ARBA" id="ARBA00023125"/>
    </source>
</evidence>
<dbReference type="PROSITE" id="PS51078">
    <property type="entry name" value="ICLR_ED"/>
    <property type="match status" value="1"/>
</dbReference>
<evidence type="ECO:0000313" key="6">
    <source>
        <dbReference type="EMBL" id="WGI25215.1"/>
    </source>
</evidence>
<dbReference type="SUPFAM" id="SSF55781">
    <property type="entry name" value="GAF domain-like"/>
    <property type="match status" value="1"/>
</dbReference>
<evidence type="ECO:0000259" key="5">
    <source>
        <dbReference type="PROSITE" id="PS51078"/>
    </source>
</evidence>
<name>A0ABY8LLA2_9GAMM</name>
<dbReference type="EMBL" id="CP122961">
    <property type="protein sequence ID" value="WGI25215.1"/>
    <property type="molecule type" value="Genomic_DNA"/>
</dbReference>
<feature type="domain" description="IclR-ED" evidence="5">
    <location>
        <begin position="61"/>
        <end position="247"/>
    </location>
</feature>
<dbReference type="Gene3D" id="1.10.10.10">
    <property type="entry name" value="Winged helix-like DNA-binding domain superfamily/Winged helix DNA-binding domain"/>
    <property type="match status" value="1"/>
</dbReference>
<dbReference type="Pfam" id="PF01614">
    <property type="entry name" value="IclR_C"/>
    <property type="match status" value="1"/>
</dbReference>
<protein>
    <submittedName>
        <fullName evidence="6">IclR family transcriptional regulator C-terminal domain-containing protein</fullName>
    </submittedName>
</protein>
<dbReference type="InterPro" id="IPR029016">
    <property type="entry name" value="GAF-like_dom_sf"/>
</dbReference>
<keyword evidence="1" id="KW-0805">Transcription regulation</keyword>
<organism evidence="6 7">
    <name type="scientific">Halomonas alkaliantarctica</name>
    <dbReference type="NCBI Taxonomy" id="232346"/>
    <lineage>
        <taxon>Bacteria</taxon>
        <taxon>Pseudomonadati</taxon>
        <taxon>Pseudomonadota</taxon>
        <taxon>Gammaproteobacteria</taxon>
        <taxon>Oceanospirillales</taxon>
        <taxon>Halomonadaceae</taxon>
        <taxon>Halomonas</taxon>
    </lineage>
</organism>
<evidence type="ECO:0000313" key="7">
    <source>
        <dbReference type="Proteomes" id="UP001179830"/>
    </source>
</evidence>
<evidence type="ECO:0000259" key="4">
    <source>
        <dbReference type="PROSITE" id="PS51077"/>
    </source>
</evidence>
<accession>A0ABY8LLA2</accession>
<dbReference type="SUPFAM" id="SSF46785">
    <property type="entry name" value="Winged helix' DNA-binding domain"/>
    <property type="match status" value="1"/>
</dbReference>
<dbReference type="InterPro" id="IPR005471">
    <property type="entry name" value="Tscrpt_reg_IclR_N"/>
</dbReference>
<evidence type="ECO:0000256" key="1">
    <source>
        <dbReference type="ARBA" id="ARBA00023015"/>
    </source>
</evidence>
<dbReference type="PROSITE" id="PS51077">
    <property type="entry name" value="HTH_ICLR"/>
    <property type="match status" value="1"/>
</dbReference>
<evidence type="ECO:0000256" key="3">
    <source>
        <dbReference type="ARBA" id="ARBA00023163"/>
    </source>
</evidence>
<dbReference type="RefSeq" id="WP_280104981.1">
    <property type="nucleotide sequence ID" value="NZ_CP122961.1"/>
</dbReference>
<dbReference type="InterPro" id="IPR036388">
    <property type="entry name" value="WH-like_DNA-bd_sf"/>
</dbReference>
<dbReference type="Proteomes" id="UP001179830">
    <property type="component" value="Chromosome"/>
</dbReference>
<dbReference type="PANTHER" id="PTHR30136">
    <property type="entry name" value="HELIX-TURN-HELIX TRANSCRIPTIONAL REGULATOR, ICLR FAMILY"/>
    <property type="match status" value="1"/>
</dbReference>
<dbReference type="InterPro" id="IPR050707">
    <property type="entry name" value="HTH_MetabolicPath_Reg"/>
</dbReference>
<feature type="domain" description="HTH iclR-type" evidence="4">
    <location>
        <begin position="3"/>
        <end position="64"/>
    </location>
</feature>
<keyword evidence="2" id="KW-0238">DNA-binding</keyword>
<gene>
    <name evidence="6" type="ORF">QEN58_18070</name>
</gene>